<organism evidence="5 6">
    <name type="scientific">Lachnospira hominis</name>
    <name type="common">ex Liu et al. 2021</name>
    <dbReference type="NCBI Taxonomy" id="2763051"/>
    <lineage>
        <taxon>Bacteria</taxon>
        <taxon>Bacillati</taxon>
        <taxon>Bacillota</taxon>
        <taxon>Clostridia</taxon>
        <taxon>Lachnospirales</taxon>
        <taxon>Lachnospiraceae</taxon>
        <taxon>Lachnospira</taxon>
    </lineage>
</organism>
<dbReference type="InterPro" id="IPR012827">
    <property type="entry name" value="Hemerythrin_metal-bd"/>
</dbReference>
<comment type="similarity">
    <text evidence="1">Belongs to the hemerythrin family.</text>
</comment>
<proteinExistence type="inferred from homology"/>
<dbReference type="Proteomes" id="UP000628463">
    <property type="component" value="Unassembled WGS sequence"/>
</dbReference>
<dbReference type="InterPro" id="IPR035938">
    <property type="entry name" value="Hemerythrin-like_sf"/>
</dbReference>
<dbReference type="InterPro" id="IPR050669">
    <property type="entry name" value="Hemerythrin"/>
</dbReference>
<dbReference type="PANTHER" id="PTHR37164">
    <property type="entry name" value="BACTERIOHEMERYTHRIN"/>
    <property type="match status" value="1"/>
</dbReference>
<evidence type="ECO:0000259" key="4">
    <source>
        <dbReference type="Pfam" id="PF01814"/>
    </source>
</evidence>
<keyword evidence="3" id="KW-0408">Iron</keyword>
<keyword evidence="2" id="KW-0479">Metal-binding</keyword>
<protein>
    <submittedName>
        <fullName evidence="5">Hemerythrin family protein</fullName>
    </submittedName>
</protein>
<evidence type="ECO:0000313" key="6">
    <source>
        <dbReference type="Proteomes" id="UP000628463"/>
    </source>
</evidence>
<dbReference type="NCBIfam" id="NF033749">
    <property type="entry name" value="bact_hemeryth"/>
    <property type="match status" value="2"/>
</dbReference>
<evidence type="ECO:0000313" key="5">
    <source>
        <dbReference type="EMBL" id="MBC5679600.1"/>
    </source>
</evidence>
<feature type="domain" description="Hemerythrin-like" evidence="4">
    <location>
        <begin position="155"/>
        <end position="270"/>
    </location>
</feature>
<evidence type="ECO:0000256" key="3">
    <source>
        <dbReference type="ARBA" id="ARBA00023004"/>
    </source>
</evidence>
<sequence length="274" mass="31667">MYTFTKDCLIGIEAIDKEHEQLFKMINDAAKMLNDGQVSVPAVKNVVNHLKDYAAEHFAHEEAYMEKIGDPELARQKKEHASFAAKVAGVDFDSMTDEEAVKELTELVKFLAKWLYHHILGSDIMIGKMISEKPAGAGDNQKKSMFEFTDEYKTDIDFVDDEHKKLFEIIERTYDVINNPFLADKYDSIVSIIAELKDYTELHFKDEENYMEKIGYEGLAAQKLAHESFVERLAEINMEEVDDSQHEYLCELIDFLLGWLKNHILKMDKKIPVK</sequence>
<dbReference type="Pfam" id="PF01814">
    <property type="entry name" value="Hemerythrin"/>
    <property type="match status" value="2"/>
</dbReference>
<comment type="caution">
    <text evidence="5">The sequence shown here is derived from an EMBL/GenBank/DDBJ whole genome shotgun (WGS) entry which is preliminary data.</text>
</comment>
<keyword evidence="6" id="KW-1185">Reference proteome</keyword>
<evidence type="ECO:0000256" key="2">
    <source>
        <dbReference type="ARBA" id="ARBA00022723"/>
    </source>
</evidence>
<reference evidence="5 6" key="1">
    <citation type="submission" date="2020-08" db="EMBL/GenBank/DDBJ databases">
        <title>Genome public.</title>
        <authorList>
            <person name="Liu C."/>
            <person name="Sun Q."/>
        </authorList>
    </citation>
    <scope>NUCLEOTIDE SEQUENCE [LARGE SCALE GENOMIC DNA]</scope>
    <source>
        <strain evidence="5 6">NSJ-43</strain>
    </source>
</reference>
<dbReference type="InterPro" id="IPR012312">
    <property type="entry name" value="Hemerythrin-like"/>
</dbReference>
<dbReference type="PANTHER" id="PTHR37164:SF1">
    <property type="entry name" value="BACTERIOHEMERYTHRIN"/>
    <property type="match status" value="1"/>
</dbReference>
<dbReference type="Gene3D" id="1.20.120.50">
    <property type="entry name" value="Hemerythrin-like"/>
    <property type="match status" value="2"/>
</dbReference>
<dbReference type="SUPFAM" id="SSF47188">
    <property type="entry name" value="Hemerythrin-like"/>
    <property type="match status" value="2"/>
</dbReference>
<dbReference type="CDD" id="cd12107">
    <property type="entry name" value="Hemerythrin"/>
    <property type="match status" value="2"/>
</dbReference>
<dbReference type="EMBL" id="JACOPD010000001">
    <property type="protein sequence ID" value="MBC5679600.1"/>
    <property type="molecule type" value="Genomic_DNA"/>
</dbReference>
<evidence type="ECO:0000256" key="1">
    <source>
        <dbReference type="ARBA" id="ARBA00010587"/>
    </source>
</evidence>
<accession>A0ABR7FY47</accession>
<name>A0ABR7FY47_9FIRM</name>
<dbReference type="NCBIfam" id="TIGR02481">
    <property type="entry name" value="hemeryth_dom"/>
    <property type="match status" value="2"/>
</dbReference>
<gene>
    <name evidence="5" type="ORF">H8S01_01300</name>
</gene>
<feature type="domain" description="Hemerythrin-like" evidence="4">
    <location>
        <begin position="11"/>
        <end position="123"/>
    </location>
</feature>
<dbReference type="RefSeq" id="WP_186835887.1">
    <property type="nucleotide sequence ID" value="NZ_JACOPD010000001.1"/>
</dbReference>